<dbReference type="InterPro" id="IPR033390">
    <property type="entry name" value="Rv2179c-like"/>
</dbReference>
<proteinExistence type="predicted"/>
<feature type="domain" description="3'-5' exoribonuclease Rv2179c-like" evidence="1">
    <location>
        <begin position="4"/>
        <end position="178"/>
    </location>
</feature>
<reference evidence="2 3" key="1">
    <citation type="submission" date="2018-06" db="EMBL/GenBank/DDBJ databases">
        <authorList>
            <consortium name="Pathogen Informatics"/>
            <person name="Doyle S."/>
        </authorList>
    </citation>
    <scope>NUCLEOTIDE SEQUENCE [LARGE SCALE GENOMIC DNA]</scope>
    <source>
        <strain evidence="2 3">NCTC11801</strain>
    </source>
</reference>
<dbReference type="Proteomes" id="UP000254208">
    <property type="component" value="Unassembled WGS sequence"/>
</dbReference>
<organism evidence="2 3">
    <name type="scientific">Providencia rettgeri</name>
    <dbReference type="NCBI Taxonomy" id="587"/>
    <lineage>
        <taxon>Bacteria</taxon>
        <taxon>Pseudomonadati</taxon>
        <taxon>Pseudomonadota</taxon>
        <taxon>Gammaproteobacteria</taxon>
        <taxon>Enterobacterales</taxon>
        <taxon>Morganellaceae</taxon>
        <taxon>Providencia</taxon>
    </lineage>
</organism>
<dbReference type="InterPro" id="IPR012337">
    <property type="entry name" value="RNaseH-like_sf"/>
</dbReference>
<name>A0A379FLG1_PRORE</name>
<sequence>MKYKHLMVDLETMSNKGNAAIVSIGAVAFEPSTGEIGPTFYRTVDLTSCERVGLHIDADTVLWWMKQSSEARAAIVDERAEPIMYTLTCLSMFAEEHLSNKVCVWGNGSDFDNVVLANAYNVCDLEPFWKFYNNRDVRTIVELGRSAGIDPKRALEFEGEQHNALADAIHQAKYVSIIHQHLIKPVNDDI</sequence>
<protein>
    <recommendedName>
        <fullName evidence="1">3'-5' exoribonuclease Rv2179c-like domain-containing protein</fullName>
    </recommendedName>
</protein>
<dbReference type="InterPro" id="IPR036397">
    <property type="entry name" value="RNaseH_sf"/>
</dbReference>
<evidence type="ECO:0000313" key="3">
    <source>
        <dbReference type="Proteomes" id="UP000254208"/>
    </source>
</evidence>
<evidence type="ECO:0000259" key="1">
    <source>
        <dbReference type="Pfam" id="PF16473"/>
    </source>
</evidence>
<evidence type="ECO:0000313" key="2">
    <source>
        <dbReference type="EMBL" id="SUC29625.1"/>
    </source>
</evidence>
<dbReference type="GeneID" id="93671637"/>
<gene>
    <name evidence="2" type="ORF">NCTC11801_00528</name>
</gene>
<dbReference type="RefSeq" id="WP_115166511.1">
    <property type="nucleotide sequence ID" value="NZ_CP077317.1"/>
</dbReference>
<dbReference type="SUPFAM" id="SSF53098">
    <property type="entry name" value="Ribonuclease H-like"/>
    <property type="match status" value="1"/>
</dbReference>
<dbReference type="EMBL" id="UGTZ01000001">
    <property type="protein sequence ID" value="SUC29625.1"/>
    <property type="molecule type" value="Genomic_DNA"/>
</dbReference>
<dbReference type="Gene3D" id="3.30.420.10">
    <property type="entry name" value="Ribonuclease H-like superfamily/Ribonuclease H"/>
    <property type="match status" value="1"/>
</dbReference>
<dbReference type="GO" id="GO:0003676">
    <property type="term" value="F:nucleic acid binding"/>
    <property type="evidence" value="ECO:0007669"/>
    <property type="project" value="InterPro"/>
</dbReference>
<dbReference type="Pfam" id="PF16473">
    <property type="entry name" value="Rv2179c-like"/>
    <property type="match status" value="1"/>
</dbReference>
<dbReference type="AlphaFoldDB" id="A0A379FLG1"/>
<accession>A0A379FLG1</accession>